<protein>
    <submittedName>
        <fullName evidence="2">Uncharacterized protein</fullName>
    </submittedName>
</protein>
<proteinExistence type="inferred from homology"/>
<dbReference type="CDD" id="cd06974">
    <property type="entry name" value="TerD_like"/>
    <property type="match status" value="1"/>
</dbReference>
<accession>A0A1X1R5G9</accession>
<dbReference type="AlphaFoldDB" id="A0A1X1R5G9"/>
<dbReference type="PANTHER" id="PTHR32097">
    <property type="entry name" value="CAMP-BINDING PROTEIN 1-RELATED"/>
    <property type="match status" value="1"/>
</dbReference>
<evidence type="ECO:0000256" key="1">
    <source>
        <dbReference type="ARBA" id="ARBA00008775"/>
    </source>
</evidence>
<dbReference type="InterPro" id="IPR003325">
    <property type="entry name" value="TerD"/>
</dbReference>
<dbReference type="InterPro" id="IPR051324">
    <property type="entry name" value="Stress/Tellurium_Resist"/>
</dbReference>
<dbReference type="RefSeq" id="WP_085098616.1">
    <property type="nucleotide sequence ID" value="NZ_AP022603.1"/>
</dbReference>
<dbReference type="OrthoDB" id="2079357at2"/>
<dbReference type="Pfam" id="PF02342">
    <property type="entry name" value="TerD"/>
    <property type="match status" value="1"/>
</dbReference>
<reference evidence="2 3" key="1">
    <citation type="submission" date="2016-01" db="EMBL/GenBank/DDBJ databases">
        <title>The new phylogeny of the genus Mycobacterium.</title>
        <authorList>
            <person name="Tarcisio F."/>
            <person name="Conor M."/>
            <person name="Antonella G."/>
            <person name="Elisabetta G."/>
            <person name="Giulia F.S."/>
            <person name="Sara T."/>
            <person name="Anna F."/>
            <person name="Clotilde B."/>
            <person name="Roberto B."/>
            <person name="Veronica D.S."/>
            <person name="Fabio R."/>
            <person name="Monica P."/>
            <person name="Olivier J."/>
            <person name="Enrico T."/>
            <person name="Nicola S."/>
        </authorList>
    </citation>
    <scope>NUCLEOTIDE SEQUENCE [LARGE SCALE GENOMIC DNA]</scope>
    <source>
        <strain evidence="2 3">DSM 44179</strain>
    </source>
</reference>
<dbReference type="Gene3D" id="2.60.60.30">
    <property type="entry name" value="sav2460 like domains"/>
    <property type="match status" value="1"/>
</dbReference>
<comment type="caution">
    <text evidence="2">The sequence shown here is derived from an EMBL/GenBank/DDBJ whole genome shotgun (WGS) entry which is preliminary data.</text>
</comment>
<dbReference type="Proteomes" id="UP000193484">
    <property type="component" value="Unassembled WGS sequence"/>
</dbReference>
<dbReference type="STRING" id="1793.AWC04_15760"/>
<dbReference type="EMBL" id="LQOJ01000050">
    <property type="protein sequence ID" value="ORV00008.1"/>
    <property type="molecule type" value="Genomic_DNA"/>
</dbReference>
<evidence type="ECO:0000313" key="3">
    <source>
        <dbReference type="Proteomes" id="UP000193484"/>
    </source>
</evidence>
<dbReference type="PANTHER" id="PTHR32097:SF4">
    <property type="entry name" value="GENERAL STRESS PROTEIN 16U"/>
    <property type="match status" value="1"/>
</dbReference>
<dbReference type="PROSITE" id="PS51257">
    <property type="entry name" value="PROKAR_LIPOPROTEIN"/>
    <property type="match status" value="1"/>
</dbReference>
<gene>
    <name evidence="2" type="ORF">AWC04_15760</name>
</gene>
<name>A0A1X1R5G9_MYCFA</name>
<keyword evidence="3" id="KW-1185">Reference proteome</keyword>
<organism evidence="2 3">
    <name type="scientific">Mycolicibacterium fallax</name>
    <name type="common">Mycobacterium fallax</name>
    <dbReference type="NCBI Taxonomy" id="1793"/>
    <lineage>
        <taxon>Bacteria</taxon>
        <taxon>Bacillati</taxon>
        <taxon>Actinomycetota</taxon>
        <taxon>Actinomycetes</taxon>
        <taxon>Mycobacteriales</taxon>
        <taxon>Mycobacteriaceae</taxon>
        <taxon>Mycolicibacterium</taxon>
    </lineage>
</organism>
<sequence>MSAYQLRKGENRPIPTQSVVVSCHWVGVVDREADLIALPLTGGSVRSDDDLVFYNQPSAIGGAVALRDKEHLGGLVEASVQIDLAAMPEDLDRVAIALSVDDDRLLAELGPYEIELAALDGTAIAGFAITDMTTEAAAVVLEIYRRADGWRIRAVGQGYPAGLARLVQDYGVAVDDQSTPPAG</sequence>
<evidence type="ECO:0000313" key="2">
    <source>
        <dbReference type="EMBL" id="ORV00008.1"/>
    </source>
</evidence>
<comment type="similarity">
    <text evidence="1">Belongs to the CAPAB/TerDEXZ family.</text>
</comment>